<evidence type="ECO:0000256" key="5">
    <source>
        <dbReference type="ARBA" id="ARBA00022824"/>
    </source>
</evidence>
<organism evidence="13 14">
    <name type="scientific">Pichia inconspicua</name>
    <dbReference type="NCBI Taxonomy" id="52247"/>
    <lineage>
        <taxon>Eukaryota</taxon>
        <taxon>Fungi</taxon>
        <taxon>Dikarya</taxon>
        <taxon>Ascomycota</taxon>
        <taxon>Saccharomycotina</taxon>
        <taxon>Pichiomycetes</taxon>
        <taxon>Pichiales</taxon>
        <taxon>Pichiaceae</taxon>
        <taxon>Pichia</taxon>
    </lineage>
</organism>
<dbReference type="InterPro" id="IPR001680">
    <property type="entry name" value="WD40_rpt"/>
</dbReference>
<dbReference type="OrthoDB" id="2013972at2759"/>
<dbReference type="Pfam" id="PF12894">
    <property type="entry name" value="ANAPC4_WD40"/>
    <property type="match status" value="1"/>
</dbReference>
<keyword evidence="1 10" id="KW-0813">Transport</keyword>
<proteinExistence type="inferred from homology"/>
<dbReference type="EMBL" id="SELW01000657">
    <property type="protein sequence ID" value="TID15007.1"/>
    <property type="molecule type" value="Genomic_DNA"/>
</dbReference>
<dbReference type="GO" id="GO:0005085">
    <property type="term" value="F:guanyl-nucleotide exchange factor activity"/>
    <property type="evidence" value="ECO:0007669"/>
    <property type="project" value="InterPro"/>
</dbReference>
<dbReference type="AlphaFoldDB" id="A0A4T0WVY1"/>
<name>A0A4T0WVY1_9ASCO</name>
<evidence type="ECO:0000313" key="13">
    <source>
        <dbReference type="EMBL" id="TID15007.1"/>
    </source>
</evidence>
<dbReference type="GO" id="GO:0005789">
    <property type="term" value="C:endoplasmic reticulum membrane"/>
    <property type="evidence" value="ECO:0007669"/>
    <property type="project" value="UniProtKB-SubCell"/>
</dbReference>
<keyword evidence="4 10" id="KW-0677">Repeat</keyword>
<evidence type="ECO:0000256" key="9">
    <source>
        <dbReference type="ARBA" id="ARBA00023136"/>
    </source>
</evidence>
<dbReference type="PANTHER" id="PTHR23284:SF0">
    <property type="entry name" value="PROLACTIN REGULATORY ELEMENT-BINDING PROTEIN"/>
    <property type="match status" value="1"/>
</dbReference>
<keyword evidence="9" id="KW-0472">Membrane</keyword>
<dbReference type="Gene3D" id="2.130.10.10">
    <property type="entry name" value="YVTN repeat-like/Quinoprotein amine dehydrogenase"/>
    <property type="match status" value="1"/>
</dbReference>
<keyword evidence="3" id="KW-0812">Transmembrane</keyword>
<evidence type="ECO:0000256" key="1">
    <source>
        <dbReference type="ARBA" id="ARBA00022448"/>
    </source>
</evidence>
<keyword evidence="14" id="KW-1185">Reference proteome</keyword>
<feature type="region of interest" description="Disordered" evidence="11">
    <location>
        <begin position="824"/>
        <end position="863"/>
    </location>
</feature>
<keyword evidence="6" id="KW-0931">ER-Golgi transport</keyword>
<evidence type="ECO:0000256" key="11">
    <source>
        <dbReference type="SAM" id="MobiDB-lite"/>
    </source>
</evidence>
<dbReference type="PANTHER" id="PTHR23284">
    <property type="entry name" value="PROLACTIN REGULATORY ELEMENT BINDING PROTEIN"/>
    <property type="match status" value="1"/>
</dbReference>
<evidence type="ECO:0000256" key="4">
    <source>
        <dbReference type="ARBA" id="ARBA00022737"/>
    </source>
</evidence>
<keyword evidence="2 10" id="KW-0853">WD repeat</keyword>
<accession>A0A4T0WVY1</accession>
<evidence type="ECO:0000256" key="3">
    <source>
        <dbReference type="ARBA" id="ARBA00022692"/>
    </source>
</evidence>
<evidence type="ECO:0000259" key="12">
    <source>
        <dbReference type="Pfam" id="PF12894"/>
    </source>
</evidence>
<comment type="function">
    <text evidence="10">Guanine nucleotide-exchange factor (GEF) required for the formation or budding of transport vesicles from the ER.</text>
</comment>
<comment type="caution">
    <text evidence="13">The sequence shown here is derived from an EMBL/GenBank/DDBJ whole genome shotgun (WGS) entry which is preliminary data.</text>
</comment>
<evidence type="ECO:0000313" key="14">
    <source>
        <dbReference type="Proteomes" id="UP000307173"/>
    </source>
</evidence>
<dbReference type="STRING" id="52247.A0A4T0WVY1"/>
<dbReference type="GO" id="GO:0003400">
    <property type="term" value="P:regulation of COPII vesicle coating"/>
    <property type="evidence" value="ECO:0007669"/>
    <property type="project" value="UniProtKB-UniRule"/>
</dbReference>
<evidence type="ECO:0000256" key="8">
    <source>
        <dbReference type="ARBA" id="ARBA00022989"/>
    </source>
</evidence>
<keyword evidence="8" id="KW-1133">Transmembrane helix</keyword>
<reference evidence="13 14" key="1">
    <citation type="journal article" date="2019" name="Front. Genet.">
        <title>Whole-Genome Sequencing of the Opportunistic Yeast Pathogen Candida inconspicua Uncovers Its Hybrid Origin.</title>
        <authorList>
            <person name="Mixao V."/>
            <person name="Hansen A.P."/>
            <person name="Saus E."/>
            <person name="Boekhout T."/>
            <person name="Lass-Florl C."/>
            <person name="Gabaldon T."/>
        </authorList>
    </citation>
    <scope>NUCLEOTIDE SEQUENCE [LARGE SCALE GENOMIC DNA]</scope>
    <source>
        <strain evidence="13 14">CBS 180</strain>
    </source>
</reference>
<evidence type="ECO:0000256" key="2">
    <source>
        <dbReference type="ARBA" id="ARBA00022574"/>
    </source>
</evidence>
<dbReference type="InterPro" id="IPR045260">
    <property type="entry name" value="Sec12-like"/>
</dbReference>
<keyword evidence="7 10" id="KW-0653">Protein transport</keyword>
<comment type="subcellular location">
    <subcellularLocation>
        <location evidence="10">Endoplasmic reticulum membrane</location>
        <topology evidence="10">Single-pass type II membrane protein</topology>
    </subcellularLocation>
    <subcellularLocation>
        <location evidence="10">Golgi apparatus membrane</location>
        <topology evidence="10">Single-pass type II membrane protein</topology>
    </subcellularLocation>
</comment>
<feature type="compositionally biased region" description="Basic residues" evidence="11">
    <location>
        <begin position="854"/>
        <end position="863"/>
    </location>
</feature>
<dbReference type="Proteomes" id="UP000307173">
    <property type="component" value="Unassembled WGS sequence"/>
</dbReference>
<dbReference type="GO" id="GO:0006888">
    <property type="term" value="P:endoplasmic reticulum to Golgi vesicle-mediated transport"/>
    <property type="evidence" value="ECO:0007669"/>
    <property type="project" value="UniProtKB-UniRule"/>
</dbReference>
<evidence type="ECO:0000256" key="7">
    <source>
        <dbReference type="ARBA" id="ARBA00022927"/>
    </source>
</evidence>
<dbReference type="InterPro" id="IPR036322">
    <property type="entry name" value="WD40_repeat_dom_sf"/>
</dbReference>
<dbReference type="SUPFAM" id="SSF50978">
    <property type="entry name" value="WD40 repeat-like"/>
    <property type="match status" value="1"/>
</dbReference>
<dbReference type="InterPro" id="IPR015943">
    <property type="entry name" value="WD40/YVTN_repeat-like_dom_sf"/>
</dbReference>
<evidence type="ECO:0000256" key="10">
    <source>
        <dbReference type="RuleBase" id="RU369019"/>
    </source>
</evidence>
<evidence type="ECO:0000256" key="6">
    <source>
        <dbReference type="ARBA" id="ARBA00022892"/>
    </source>
</evidence>
<comment type="similarity">
    <text evidence="10">Belongs to the WD repeat SEC12 family.</text>
</comment>
<sequence>MKLKNHTLNVGYPVYGASFANDHTVIVAGGGGDGNNGIPNKMTAILVQFENTKKPLKRYRELTLNENEDSVMSMDYGNGTILAGINENLLMMAKGVNKHLRKFKFENEHLKFVESVQIHPNASSNIYQKLTIVSLDGSVGVIVMSDSPSSVYIIDCSGDLEEKFKVVADGDVKDIAISQDGKLMCYITSSDFEVISLITGRSVFKTKLGFIMSKVRFLDNNDVIIAGCKDNGVYMAKFSIVKSKVVQEKTVFKNVKGVTSIDVNINNDLTAIATSSYSLLLIRTSDFKVIKVLNKVHEFAITKVVFSGNGKYLASCSAANTVNVIEIPSKFAASKSLIATAFQYIVSILLVAILSISFQYLYENGYVGVAIEKVQEIYEAYKPQDSSSYFTIESIPSFESETVTPNDAESTTTATKEYISSSELDTSLQSFTSWLPPIDVRNDNEERLDYSGFTESSMLTEELENFTPTISDLSSATTTLYDDYDKKTREDVNATENEDSISQKDTINLQDYTLKGDEIYKSGDGYVTNSFKREEVMDIEKELTEKSLNETTLTEILASEVLLKRPSFTEALTKGASEENDYGVTIASSISQYTKEVVKEVTSIVVSTSVAVSTSVETSTTVKVLTEIETSTSVDFTTSLDISTAIETSIILSTQVVVQTVTTEVIIGVTSTAEPENSSHIRPISNSKLAAIELDSSIYDTFSSKIDIADDFGIESSEPEAVNQTEILTSELITVKDQSDKDFVKEKLLEDYVDSDNLTIQILPDFEVFTDPEEAIKEEERIIMEELKNQGEEVNIQIEPERIVFEDEESANKEQERLVAEELIGSESESKSTVLDESDLTEDSISATNLISHRDKHEKKHRKLDITPITPIVRLQQETPDVPISEKDEL</sequence>
<protein>
    <recommendedName>
        <fullName evidence="10">Guanine nucleotide-exchange factor SEC12</fullName>
    </recommendedName>
</protein>
<gene>
    <name evidence="13" type="ORF">CANINC_004678</name>
</gene>
<feature type="domain" description="Anaphase-promoting complex subunit 4-like WD40" evidence="12">
    <location>
        <begin position="266"/>
        <end position="330"/>
    </location>
</feature>
<dbReference type="GO" id="GO:0000139">
    <property type="term" value="C:Golgi membrane"/>
    <property type="evidence" value="ECO:0007669"/>
    <property type="project" value="UniProtKB-SubCell"/>
</dbReference>
<dbReference type="InterPro" id="IPR024977">
    <property type="entry name" value="Apc4-like_WD40_dom"/>
</dbReference>
<keyword evidence="5 10" id="KW-0256">Endoplasmic reticulum</keyword>
<dbReference type="GO" id="GO:0015031">
    <property type="term" value="P:protein transport"/>
    <property type="evidence" value="ECO:0007669"/>
    <property type="project" value="UniProtKB-KW"/>
</dbReference>
<dbReference type="SMART" id="SM00320">
    <property type="entry name" value="WD40"/>
    <property type="match status" value="1"/>
</dbReference>